<evidence type="ECO:0000313" key="3">
    <source>
        <dbReference type="EMBL" id="SFV72315.1"/>
    </source>
</evidence>
<gene>
    <name evidence="3" type="ORF">DESPIGER_0425</name>
</gene>
<dbReference type="PANTHER" id="PTHR33336">
    <property type="entry name" value="QUINOL MONOOXYGENASE YGIN-RELATED"/>
    <property type="match status" value="1"/>
</dbReference>
<name>A0A1K1LC81_9BACT</name>
<feature type="domain" description="ABM" evidence="2">
    <location>
        <begin position="31"/>
        <end position="120"/>
    </location>
</feature>
<dbReference type="EMBL" id="LT630450">
    <property type="protein sequence ID" value="SFV72315.1"/>
    <property type="molecule type" value="Genomic_DNA"/>
</dbReference>
<evidence type="ECO:0000313" key="4">
    <source>
        <dbReference type="Proteomes" id="UP000186323"/>
    </source>
</evidence>
<dbReference type="Pfam" id="PF03992">
    <property type="entry name" value="ABM"/>
    <property type="match status" value="2"/>
</dbReference>
<feature type="domain" description="ABM" evidence="2">
    <location>
        <begin position="146"/>
        <end position="235"/>
    </location>
</feature>
<reference evidence="4" key="1">
    <citation type="submission" date="2016-10" db="EMBL/GenBank/DDBJ databases">
        <authorList>
            <person name="Wegmann U."/>
        </authorList>
    </citation>
    <scope>NUCLEOTIDE SEQUENCE [LARGE SCALE GENOMIC DNA]</scope>
</reference>
<feature type="chain" id="PRO_5013289717" evidence="1">
    <location>
        <begin position="27"/>
        <end position="250"/>
    </location>
</feature>
<organism evidence="3 4">
    <name type="scientific">Desulfovibrio piger</name>
    <dbReference type="NCBI Taxonomy" id="901"/>
    <lineage>
        <taxon>Bacteria</taxon>
        <taxon>Pseudomonadati</taxon>
        <taxon>Thermodesulfobacteriota</taxon>
        <taxon>Desulfovibrionia</taxon>
        <taxon>Desulfovibrionales</taxon>
        <taxon>Desulfovibrionaceae</taxon>
        <taxon>Desulfovibrio</taxon>
    </lineage>
</organism>
<dbReference type="InterPro" id="IPR007138">
    <property type="entry name" value="ABM_dom"/>
</dbReference>
<dbReference type="KEGG" id="dpg:DESPIGER_0425"/>
<dbReference type="PANTHER" id="PTHR33336:SF3">
    <property type="entry name" value="ABM DOMAIN-CONTAINING PROTEIN"/>
    <property type="match status" value="1"/>
</dbReference>
<evidence type="ECO:0000259" key="2">
    <source>
        <dbReference type="PROSITE" id="PS51725"/>
    </source>
</evidence>
<keyword evidence="1" id="KW-0732">Signal</keyword>
<keyword evidence="4" id="KW-1185">Reference proteome</keyword>
<dbReference type="SUPFAM" id="SSF54909">
    <property type="entry name" value="Dimeric alpha+beta barrel"/>
    <property type="match status" value="2"/>
</dbReference>
<dbReference type="PROSITE" id="PS51725">
    <property type="entry name" value="ABM"/>
    <property type="match status" value="2"/>
</dbReference>
<dbReference type="AlphaFoldDB" id="A0A1K1LC81"/>
<dbReference type="Proteomes" id="UP000186323">
    <property type="component" value="Chromosome I"/>
</dbReference>
<protein>
    <submittedName>
        <fullName evidence="3">Flavoredoxin</fullName>
    </submittedName>
</protein>
<dbReference type="GO" id="GO:0003824">
    <property type="term" value="F:catalytic activity"/>
    <property type="evidence" value="ECO:0007669"/>
    <property type="project" value="TreeGrafter"/>
</dbReference>
<dbReference type="InterPro" id="IPR050744">
    <property type="entry name" value="AI-2_Isomerase_LsrG"/>
</dbReference>
<feature type="signal peptide" evidence="1">
    <location>
        <begin position="1"/>
        <end position="26"/>
    </location>
</feature>
<proteinExistence type="predicted"/>
<evidence type="ECO:0000256" key="1">
    <source>
        <dbReference type="SAM" id="SignalP"/>
    </source>
</evidence>
<sequence length="250" mass="28527">MKLRSFIRFAALAILALCLTAEQVRAGEPASIRMAHLQIKQDQLPAFTASVKEEMEAALRVEPGVIAIYAAADTNNPAQMVFFEMYADENAYQIHRDTPHFQKYFRTTKDMLTGRVLLELVPVELRDRYNTPADYADATKDAQVSSIRIAHLQIREDHLFAFLDAVKEEMEAALRVEPGVIAIYAAADTNDPTKMTFFEMYVDDAAYQAHRDTPHFQKYFHITRDMITDRILLEAVPVELRDKRNTPSGR</sequence>
<dbReference type="RefSeq" id="WP_072332447.1">
    <property type="nucleotide sequence ID" value="NZ_DBGALU010000082.1"/>
</dbReference>
<dbReference type="Gene3D" id="3.30.70.100">
    <property type="match status" value="2"/>
</dbReference>
<dbReference type="InterPro" id="IPR011008">
    <property type="entry name" value="Dimeric_a/b-barrel"/>
</dbReference>
<accession>A0A1K1LC81</accession>